<dbReference type="InterPro" id="IPR027417">
    <property type="entry name" value="P-loop_NTPase"/>
</dbReference>
<dbReference type="RefSeq" id="YP_009303385.1">
    <property type="nucleotide sequence ID" value="NC_031255.2"/>
</dbReference>
<dbReference type="EMBL" id="KU963252">
    <property type="protein sequence ID" value="AMS02923.1"/>
    <property type="molecule type" value="Genomic_DNA"/>
</dbReference>
<sequence length="549" mass="60278">MTIVAESPADAELTAEELIAQLPSAGDYPDWPTLTGRQEATNHSAFPGSEVRGRKAELLGTRIGVRLMPWQRDTLNEWLRTRPNGNWTHPSCCLIVPRQSGKSELLILRCLYGLLARGEKIIFTTQRWETALELGERMIAMINDRPSLKRRLATKPTTSQGRVIIKTKAKLREDGTVLVPAGKIAFATRSNDAGRGFTKVDLIVYDEAYNLTSGQRSALAWTQMAADSTQKIYTSSAVDELEHPKGHALAGIRRRGLAKGRGLAFREYMAPPALPWNSHEAARYACPSYGVIQTDDKITEALDEVTSLKDQRGYENECLGRGHWPKDPDKRTSVIPKRTWTDMIAPPEMVLHGSIVLAVDRSYGGDREWAIVAAQRATDGRIHLDVGWCGSTTRNAQMIGMLQKCIDVWDPVALIIDRKSPAAVLEPLLISAGIEPVMTNTPQMAVACRGFLDDATDEQLYHAGQTWLTNAALGATQRFMPQGDFAWGRDSAAIAPLVGGTLARWGLLEFEIEGAGTLPDVPAGNATQPAPVDPMWTPDDDFDALEAAF</sequence>
<evidence type="ECO:0000313" key="1">
    <source>
        <dbReference type="EMBL" id="AMS02923.1"/>
    </source>
</evidence>
<dbReference type="OrthoDB" id="1610at10239"/>
<dbReference type="Proteomes" id="UP000204094">
    <property type="component" value="Segment"/>
</dbReference>
<protein>
    <submittedName>
        <fullName evidence="1">Terminase large subunit</fullName>
    </submittedName>
</protein>
<keyword evidence="2" id="KW-1185">Reference proteome</keyword>
<dbReference type="SUPFAM" id="SSF52540">
    <property type="entry name" value="P-loop containing nucleoside triphosphate hydrolases"/>
    <property type="match status" value="1"/>
</dbReference>
<proteinExistence type="predicted"/>
<accession>A0A142K9Z0</accession>
<dbReference type="GeneID" id="29124532"/>
<dbReference type="KEGG" id="vg:29124532"/>
<reference evidence="1" key="1">
    <citation type="submission" date="2018-02" db="EMBL/GenBank/DDBJ databases">
        <authorList>
            <person name="Arnold Z.M."/>
            <person name="Basina A."/>
            <person name="Iyer A.M."/>
            <person name="Stoner T.H."/>
            <person name="Kasturiarachi N.S."/>
            <person name="Pressimone C.A."/>
            <person name="Schiebel J.G."/>
            <person name="Furbee E.C."/>
            <person name="Grubb S.R."/>
            <person name="Warner M.H."/>
            <person name="Montgomery M.T."/>
            <person name="Garlena R.A."/>
            <person name="Russell D.A."/>
            <person name="Pope W.H."/>
            <person name="Jacobs-Sera D."/>
            <person name="Hendrix R.W."/>
            <person name="Hatfull G.F."/>
        </authorList>
    </citation>
    <scope>NUCLEOTIDE SEQUENCE</scope>
</reference>
<organism evidence="1 2">
    <name type="scientific">Gordonia phage Schnabeltier</name>
    <dbReference type="NCBI Taxonomy" id="1821561"/>
    <lineage>
        <taxon>Viruses</taxon>
        <taxon>Duplodnaviria</taxon>
        <taxon>Heunggongvirae</taxon>
        <taxon>Uroviricota</taxon>
        <taxon>Caudoviricetes</taxon>
        <taxon>Schnabeltiervirus</taxon>
        <taxon>Schnabeltiervirus schnabeltier</taxon>
    </lineage>
</organism>
<gene>
    <name evidence="1" type="primary">2</name>
    <name evidence="1" type="ORF">SEA_SCHNABELTIER_2</name>
</gene>
<dbReference type="Gene3D" id="3.40.50.300">
    <property type="entry name" value="P-loop containing nucleotide triphosphate hydrolases"/>
    <property type="match status" value="1"/>
</dbReference>
<evidence type="ECO:0000313" key="2">
    <source>
        <dbReference type="Proteomes" id="UP000204094"/>
    </source>
</evidence>
<name>A0A142K9Z0_9CAUD</name>